<dbReference type="InterPro" id="IPR013087">
    <property type="entry name" value="Znf_C2H2_type"/>
</dbReference>
<keyword evidence="3" id="KW-0862">Zinc</keyword>
<dbReference type="PROSITE" id="PS50157">
    <property type="entry name" value="ZINC_FINGER_C2H2_2"/>
    <property type="match status" value="1"/>
</dbReference>
<reference evidence="6" key="1">
    <citation type="submission" date="2022-01" db="EMBL/GenBank/DDBJ databases">
        <authorList>
            <person name="King R."/>
        </authorList>
    </citation>
    <scope>NUCLEOTIDE SEQUENCE</scope>
</reference>
<evidence type="ECO:0000256" key="4">
    <source>
        <dbReference type="SAM" id="MobiDB-lite"/>
    </source>
</evidence>
<feature type="compositionally biased region" description="Polar residues" evidence="4">
    <location>
        <begin position="99"/>
        <end position="116"/>
    </location>
</feature>
<sequence>MEISKLKSELRCDEPKPVKRPFDVAFLMLPDEKLKQKQKSEVYDNSYNSTEEDEEIDIVDSPREYKKSNLLKPKNLDDLRAKGEQKSAFTKVNMKESRLSPTLSTSPDLNYQSSLSPSPPIINKNYQNFPTMVTPNRLFKTQQLTYQNQNPNQFLHDTAASNLEAHFFKSQPELIQPNFSKLRPIYRPDLAFGYQQSTSNLPAIYQPELRGPAAAILTSLLPPSLAALSLPAQNICAKCNISFRMTSDLVYHMRSHHKNDAPDAGRKKREDKLKCPVCAEELQVCLGLADEIGNYNGQRAGPIRAA</sequence>
<keyword evidence="7" id="KW-1185">Reference proteome</keyword>
<dbReference type="GO" id="GO:0008270">
    <property type="term" value="F:zinc ion binding"/>
    <property type="evidence" value="ECO:0007669"/>
    <property type="project" value="UniProtKB-KW"/>
</dbReference>
<evidence type="ECO:0000256" key="3">
    <source>
        <dbReference type="PROSITE-ProRule" id="PRU00042"/>
    </source>
</evidence>
<dbReference type="PROSITE" id="PS00028">
    <property type="entry name" value="ZINC_FINGER_C2H2_1"/>
    <property type="match status" value="1"/>
</dbReference>
<dbReference type="InterPro" id="IPR052296">
    <property type="entry name" value="TR-Histone_Methyltrans"/>
</dbReference>
<feature type="domain" description="C2H2-type" evidence="5">
    <location>
        <begin position="234"/>
        <end position="262"/>
    </location>
</feature>
<evidence type="ECO:0000259" key="5">
    <source>
        <dbReference type="PROSITE" id="PS50157"/>
    </source>
</evidence>
<comment type="subcellular location">
    <subcellularLocation>
        <location evidence="1">Nucleus</location>
    </subcellularLocation>
</comment>
<keyword evidence="3" id="KW-0479">Metal-binding</keyword>
<organism evidence="6 7">
    <name type="scientific">Phyllotreta striolata</name>
    <name type="common">Striped flea beetle</name>
    <name type="synonym">Crioceris striolata</name>
    <dbReference type="NCBI Taxonomy" id="444603"/>
    <lineage>
        <taxon>Eukaryota</taxon>
        <taxon>Metazoa</taxon>
        <taxon>Ecdysozoa</taxon>
        <taxon>Arthropoda</taxon>
        <taxon>Hexapoda</taxon>
        <taxon>Insecta</taxon>
        <taxon>Pterygota</taxon>
        <taxon>Neoptera</taxon>
        <taxon>Endopterygota</taxon>
        <taxon>Coleoptera</taxon>
        <taxon>Polyphaga</taxon>
        <taxon>Cucujiformia</taxon>
        <taxon>Chrysomeloidea</taxon>
        <taxon>Chrysomelidae</taxon>
        <taxon>Galerucinae</taxon>
        <taxon>Alticini</taxon>
        <taxon>Phyllotreta</taxon>
    </lineage>
</organism>
<evidence type="ECO:0000313" key="6">
    <source>
        <dbReference type="EMBL" id="CAG9864742.1"/>
    </source>
</evidence>
<dbReference type="GO" id="GO:0006355">
    <property type="term" value="P:regulation of DNA-templated transcription"/>
    <property type="evidence" value="ECO:0007669"/>
    <property type="project" value="TreeGrafter"/>
</dbReference>
<feature type="region of interest" description="Disordered" evidence="4">
    <location>
        <begin position="94"/>
        <end position="116"/>
    </location>
</feature>
<dbReference type="PANTHER" id="PTHR16516:SF4">
    <property type="entry name" value="C2H2-TYPE DOMAIN-CONTAINING PROTEIN"/>
    <property type="match status" value="1"/>
</dbReference>
<gene>
    <name evidence="6" type="ORF">PHYEVI_LOCUS10992</name>
</gene>
<keyword evidence="3" id="KW-0863">Zinc-finger</keyword>
<dbReference type="Gene3D" id="3.30.160.60">
    <property type="entry name" value="Classic Zinc Finger"/>
    <property type="match status" value="1"/>
</dbReference>
<name>A0A9N9TYE8_PHYSR</name>
<evidence type="ECO:0000313" key="7">
    <source>
        <dbReference type="Proteomes" id="UP001153712"/>
    </source>
</evidence>
<dbReference type="PANTHER" id="PTHR16516">
    <property type="entry name" value="AGAP007109-PA"/>
    <property type="match status" value="1"/>
</dbReference>
<evidence type="ECO:0000256" key="1">
    <source>
        <dbReference type="ARBA" id="ARBA00004123"/>
    </source>
</evidence>
<dbReference type="OrthoDB" id="5814089at2759"/>
<dbReference type="Proteomes" id="UP001153712">
    <property type="component" value="Chromosome 8"/>
</dbReference>
<dbReference type="AlphaFoldDB" id="A0A9N9TYE8"/>
<keyword evidence="2" id="KW-0539">Nucleus</keyword>
<feature type="region of interest" description="Disordered" evidence="4">
    <location>
        <begin position="36"/>
        <end position="61"/>
    </location>
</feature>
<protein>
    <recommendedName>
        <fullName evidence="5">C2H2-type domain-containing protein</fullName>
    </recommendedName>
</protein>
<proteinExistence type="predicted"/>
<evidence type="ECO:0000256" key="2">
    <source>
        <dbReference type="ARBA" id="ARBA00023242"/>
    </source>
</evidence>
<dbReference type="EMBL" id="OU900101">
    <property type="protein sequence ID" value="CAG9864742.1"/>
    <property type="molecule type" value="Genomic_DNA"/>
</dbReference>
<accession>A0A9N9TYE8</accession>
<dbReference type="GO" id="GO:0005634">
    <property type="term" value="C:nucleus"/>
    <property type="evidence" value="ECO:0007669"/>
    <property type="project" value="UniProtKB-SubCell"/>
</dbReference>